<protein>
    <submittedName>
        <fullName evidence="2">Uncharacterized protein</fullName>
    </submittedName>
</protein>
<evidence type="ECO:0000256" key="1">
    <source>
        <dbReference type="SAM" id="MobiDB-lite"/>
    </source>
</evidence>
<gene>
    <name evidence="2" type="ORF">GCM10007157_10820</name>
</gene>
<reference evidence="3" key="1">
    <citation type="journal article" date="2019" name="Int. J. Syst. Evol. Microbiol.">
        <title>The Global Catalogue of Microorganisms (GCM) 10K type strain sequencing project: providing services to taxonomists for standard genome sequencing and annotation.</title>
        <authorList>
            <consortium name="The Broad Institute Genomics Platform"/>
            <consortium name="The Broad Institute Genome Sequencing Center for Infectious Disease"/>
            <person name="Wu L."/>
            <person name="Ma J."/>
        </authorList>
    </citation>
    <scope>NUCLEOTIDE SEQUENCE [LARGE SCALE GENOMIC DNA]</scope>
    <source>
        <strain evidence="3">KCTC 22154</strain>
    </source>
</reference>
<evidence type="ECO:0000313" key="3">
    <source>
        <dbReference type="Proteomes" id="UP000623776"/>
    </source>
</evidence>
<evidence type="ECO:0000313" key="2">
    <source>
        <dbReference type="EMBL" id="GGW22148.1"/>
    </source>
</evidence>
<organism evidence="2 3">
    <name type="scientific">Vreelandella hamiltonii</name>
    <dbReference type="NCBI Taxonomy" id="502829"/>
    <lineage>
        <taxon>Bacteria</taxon>
        <taxon>Pseudomonadati</taxon>
        <taxon>Pseudomonadota</taxon>
        <taxon>Gammaproteobacteria</taxon>
        <taxon>Oceanospirillales</taxon>
        <taxon>Halomonadaceae</taxon>
        <taxon>Vreelandella</taxon>
    </lineage>
</organism>
<keyword evidence="3" id="KW-1185">Reference proteome</keyword>
<proteinExistence type="predicted"/>
<name>A0A8H9I3H7_9GAMM</name>
<dbReference type="Proteomes" id="UP000623776">
    <property type="component" value="Unassembled WGS sequence"/>
</dbReference>
<feature type="region of interest" description="Disordered" evidence="1">
    <location>
        <begin position="91"/>
        <end position="125"/>
    </location>
</feature>
<dbReference type="RefSeq" id="WP_039183209.1">
    <property type="nucleotide sequence ID" value="NZ_BMXN01000004.1"/>
</dbReference>
<dbReference type="AlphaFoldDB" id="A0A8H9I3H7"/>
<sequence length="142" mass="15496">MAVYGGIQAHEVERWLNALTNAAYDRRCPLSQVHGGNARARIARQDLIYLATSFRSGERTRDAVADGLSRWCQHYLSEAEWYVLVGGRKPPSSNVTSTAPLAGQPRDALTGSEPAAPSIDDASLEDPFVDDALDALYQHRVG</sequence>
<dbReference type="EMBL" id="BMXN01000004">
    <property type="protein sequence ID" value="GGW22148.1"/>
    <property type="molecule type" value="Genomic_DNA"/>
</dbReference>
<accession>A0A8H9I3H7</accession>
<comment type="caution">
    <text evidence="2">The sequence shown here is derived from an EMBL/GenBank/DDBJ whole genome shotgun (WGS) entry which is preliminary data.</text>
</comment>